<name>A0AAD6YB98_9AGAR</name>
<evidence type="ECO:0000313" key="2">
    <source>
        <dbReference type="EMBL" id="KAJ7211409.1"/>
    </source>
</evidence>
<organism evidence="2 3">
    <name type="scientific">Mycena pura</name>
    <dbReference type="NCBI Taxonomy" id="153505"/>
    <lineage>
        <taxon>Eukaryota</taxon>
        <taxon>Fungi</taxon>
        <taxon>Dikarya</taxon>
        <taxon>Basidiomycota</taxon>
        <taxon>Agaricomycotina</taxon>
        <taxon>Agaricomycetes</taxon>
        <taxon>Agaricomycetidae</taxon>
        <taxon>Agaricales</taxon>
        <taxon>Marasmiineae</taxon>
        <taxon>Mycenaceae</taxon>
        <taxon>Mycena</taxon>
    </lineage>
</organism>
<dbReference type="Proteomes" id="UP001219525">
    <property type="component" value="Unassembled WGS sequence"/>
</dbReference>
<evidence type="ECO:0000313" key="3">
    <source>
        <dbReference type="Proteomes" id="UP001219525"/>
    </source>
</evidence>
<evidence type="ECO:0000256" key="1">
    <source>
        <dbReference type="SAM" id="Phobius"/>
    </source>
</evidence>
<keyword evidence="1" id="KW-0812">Transmembrane</keyword>
<comment type="caution">
    <text evidence="2">The sequence shown here is derived from an EMBL/GenBank/DDBJ whole genome shotgun (WGS) entry which is preliminary data.</text>
</comment>
<reference evidence="2" key="1">
    <citation type="submission" date="2023-03" db="EMBL/GenBank/DDBJ databases">
        <title>Massive genome expansion in bonnet fungi (Mycena s.s.) driven by repeated elements and novel gene families across ecological guilds.</title>
        <authorList>
            <consortium name="Lawrence Berkeley National Laboratory"/>
            <person name="Harder C.B."/>
            <person name="Miyauchi S."/>
            <person name="Viragh M."/>
            <person name="Kuo A."/>
            <person name="Thoen E."/>
            <person name="Andreopoulos B."/>
            <person name="Lu D."/>
            <person name="Skrede I."/>
            <person name="Drula E."/>
            <person name="Henrissat B."/>
            <person name="Morin E."/>
            <person name="Kohler A."/>
            <person name="Barry K."/>
            <person name="LaButti K."/>
            <person name="Morin E."/>
            <person name="Salamov A."/>
            <person name="Lipzen A."/>
            <person name="Mereny Z."/>
            <person name="Hegedus B."/>
            <person name="Baldrian P."/>
            <person name="Stursova M."/>
            <person name="Weitz H."/>
            <person name="Taylor A."/>
            <person name="Grigoriev I.V."/>
            <person name="Nagy L.G."/>
            <person name="Martin F."/>
            <person name="Kauserud H."/>
        </authorList>
    </citation>
    <scope>NUCLEOTIDE SEQUENCE</scope>
    <source>
        <strain evidence="2">9144</strain>
    </source>
</reference>
<feature type="transmembrane region" description="Helical" evidence="1">
    <location>
        <begin position="170"/>
        <end position="194"/>
    </location>
</feature>
<feature type="transmembrane region" description="Helical" evidence="1">
    <location>
        <begin position="130"/>
        <end position="150"/>
    </location>
</feature>
<proteinExistence type="predicted"/>
<feature type="transmembrane region" description="Helical" evidence="1">
    <location>
        <begin position="12"/>
        <end position="31"/>
    </location>
</feature>
<keyword evidence="3" id="KW-1185">Reference proteome</keyword>
<dbReference type="EMBL" id="JARJCW010000026">
    <property type="protein sequence ID" value="KAJ7211409.1"/>
    <property type="molecule type" value="Genomic_DNA"/>
</dbReference>
<dbReference type="AlphaFoldDB" id="A0AAD6YB98"/>
<protein>
    <submittedName>
        <fullName evidence="2">Uncharacterized protein</fullName>
    </submittedName>
</protein>
<keyword evidence="1" id="KW-0472">Membrane</keyword>
<sequence length="334" mass="37369">MPEISQAAAELIEQFVGCMLYGIYLVTFGIAERRLLTTDSGRWRRRSEIRWVMLVVSILLFVNATVDISVATITLLDAFVFYTGPGGDAHIFSHGSGWQTMTKTFCVPFQSLLGDSVLIYRCYWLWNKSWAVIALPLLIWFTNVALAMRIMDVLSQMSTGAVLSTGIAPWFEAFWSVTISINIITTSLIVFRIWMLERQNKKFRAQFALTTSPTHSHPLSLAMRNIIESGMIYTFASILQLAFHSVQNNMLYIVSALEMHSVGITFNLIIIRGAQISHQAQNTEVTLSLPVQFAENQTTGTTQSISRRAEGDESGVFVFTQIEKDSPGVTTVSV</sequence>
<keyword evidence="1" id="KW-1133">Transmembrane helix</keyword>
<feature type="transmembrane region" description="Helical" evidence="1">
    <location>
        <begin position="51"/>
        <end position="82"/>
    </location>
</feature>
<accession>A0AAD6YB98</accession>
<feature type="transmembrane region" description="Helical" evidence="1">
    <location>
        <begin position="102"/>
        <end position="123"/>
    </location>
</feature>
<gene>
    <name evidence="2" type="ORF">GGX14DRAFT_363024</name>
</gene>